<proteinExistence type="predicted"/>
<organism evidence="1 2">
    <name type="scientific">Spiromyces aspiralis</name>
    <dbReference type="NCBI Taxonomy" id="68401"/>
    <lineage>
        <taxon>Eukaryota</taxon>
        <taxon>Fungi</taxon>
        <taxon>Fungi incertae sedis</taxon>
        <taxon>Zoopagomycota</taxon>
        <taxon>Kickxellomycotina</taxon>
        <taxon>Kickxellomycetes</taxon>
        <taxon>Kickxellales</taxon>
        <taxon>Kickxellaceae</taxon>
        <taxon>Spiromyces</taxon>
    </lineage>
</organism>
<evidence type="ECO:0000313" key="2">
    <source>
        <dbReference type="Proteomes" id="UP001145114"/>
    </source>
</evidence>
<dbReference type="EMBL" id="JAMZIH010003425">
    <property type="protein sequence ID" value="KAJ1676828.1"/>
    <property type="molecule type" value="Genomic_DNA"/>
</dbReference>
<dbReference type="Proteomes" id="UP001145114">
    <property type="component" value="Unassembled WGS sequence"/>
</dbReference>
<evidence type="ECO:0000313" key="1">
    <source>
        <dbReference type="EMBL" id="KAJ1676828.1"/>
    </source>
</evidence>
<feature type="non-terminal residue" evidence="1">
    <location>
        <position position="58"/>
    </location>
</feature>
<keyword evidence="2" id="KW-1185">Reference proteome</keyword>
<reference evidence="1" key="1">
    <citation type="submission" date="2022-06" db="EMBL/GenBank/DDBJ databases">
        <title>Phylogenomic reconstructions and comparative analyses of Kickxellomycotina fungi.</title>
        <authorList>
            <person name="Reynolds N.K."/>
            <person name="Stajich J.E."/>
            <person name="Barry K."/>
            <person name="Grigoriev I.V."/>
            <person name="Crous P."/>
            <person name="Smith M.E."/>
        </authorList>
    </citation>
    <scope>NUCLEOTIDE SEQUENCE</scope>
    <source>
        <strain evidence="1">RSA 2271</strain>
    </source>
</reference>
<gene>
    <name evidence="1" type="ORF">EV182_007421</name>
</gene>
<sequence length="58" mass="6954">MARYSLRKNQRDYASIEKTQRKLRQRQQQQLQREQAREVSHRTAENGTSGGETFYSHN</sequence>
<comment type="caution">
    <text evidence="1">The sequence shown here is derived from an EMBL/GenBank/DDBJ whole genome shotgun (WGS) entry which is preliminary data.</text>
</comment>
<accession>A0ACC1HJU3</accession>
<name>A0ACC1HJU3_9FUNG</name>
<protein>
    <submittedName>
        <fullName evidence="1">Uncharacterized protein</fullName>
    </submittedName>
</protein>